<reference evidence="7 8" key="1">
    <citation type="submission" date="2024-04" db="EMBL/GenBank/DDBJ databases">
        <title>Novel species of the genus Ideonella isolated from streams.</title>
        <authorList>
            <person name="Lu H."/>
        </authorList>
    </citation>
    <scope>NUCLEOTIDE SEQUENCE [LARGE SCALE GENOMIC DNA]</scope>
    <source>
        <strain evidence="7 8">DXS29W</strain>
    </source>
</reference>
<keyword evidence="2" id="KW-0663">Pyridoxal phosphate</keyword>
<evidence type="ECO:0000256" key="1">
    <source>
        <dbReference type="ARBA" id="ARBA00005384"/>
    </source>
</evidence>
<dbReference type="PANTHER" id="PTHR46577:SF2">
    <property type="entry name" value="TRANSCRIPTIONAL REGULATORY PROTEIN"/>
    <property type="match status" value="1"/>
</dbReference>
<dbReference type="SMART" id="SM00345">
    <property type="entry name" value="HTH_GNTR"/>
    <property type="match status" value="1"/>
</dbReference>
<protein>
    <submittedName>
        <fullName evidence="7">PLP-dependent aminotransferase family protein</fullName>
    </submittedName>
</protein>
<name>A0ABU9BPR1_9BURK</name>
<dbReference type="Gene3D" id="3.90.1150.10">
    <property type="entry name" value="Aspartate Aminotransferase, domain 1"/>
    <property type="match status" value="1"/>
</dbReference>
<keyword evidence="5" id="KW-0804">Transcription</keyword>
<dbReference type="Pfam" id="PF00392">
    <property type="entry name" value="GntR"/>
    <property type="match status" value="1"/>
</dbReference>
<evidence type="ECO:0000256" key="3">
    <source>
        <dbReference type="ARBA" id="ARBA00023015"/>
    </source>
</evidence>
<evidence type="ECO:0000256" key="5">
    <source>
        <dbReference type="ARBA" id="ARBA00023163"/>
    </source>
</evidence>
<dbReference type="SUPFAM" id="SSF46785">
    <property type="entry name" value="Winged helix' DNA-binding domain"/>
    <property type="match status" value="1"/>
</dbReference>
<dbReference type="InterPro" id="IPR051446">
    <property type="entry name" value="HTH_trans_reg/aminotransferase"/>
</dbReference>
<dbReference type="Proteomes" id="UP001371218">
    <property type="component" value="Unassembled WGS sequence"/>
</dbReference>
<evidence type="ECO:0000256" key="4">
    <source>
        <dbReference type="ARBA" id="ARBA00023125"/>
    </source>
</evidence>
<accession>A0ABU9BPR1</accession>
<organism evidence="7 8">
    <name type="scientific">Ideonella lacteola</name>
    <dbReference type="NCBI Taxonomy" id="2984193"/>
    <lineage>
        <taxon>Bacteria</taxon>
        <taxon>Pseudomonadati</taxon>
        <taxon>Pseudomonadota</taxon>
        <taxon>Betaproteobacteria</taxon>
        <taxon>Burkholderiales</taxon>
        <taxon>Sphaerotilaceae</taxon>
        <taxon>Ideonella</taxon>
    </lineage>
</organism>
<evidence type="ECO:0000313" key="7">
    <source>
        <dbReference type="EMBL" id="MEK8031771.1"/>
    </source>
</evidence>
<dbReference type="InterPro" id="IPR004839">
    <property type="entry name" value="Aminotransferase_I/II_large"/>
</dbReference>
<evidence type="ECO:0000313" key="8">
    <source>
        <dbReference type="Proteomes" id="UP001371218"/>
    </source>
</evidence>
<comment type="similarity">
    <text evidence="1">In the C-terminal section; belongs to the class-I pyridoxal-phosphate-dependent aminotransferase family.</text>
</comment>
<dbReference type="InterPro" id="IPR036388">
    <property type="entry name" value="WH-like_DNA-bd_sf"/>
</dbReference>
<dbReference type="SUPFAM" id="SSF53383">
    <property type="entry name" value="PLP-dependent transferases"/>
    <property type="match status" value="1"/>
</dbReference>
<keyword evidence="7" id="KW-0808">Transferase</keyword>
<dbReference type="CDD" id="cd07377">
    <property type="entry name" value="WHTH_GntR"/>
    <property type="match status" value="1"/>
</dbReference>
<dbReference type="EMBL" id="JBBUTG010000006">
    <property type="protein sequence ID" value="MEK8031771.1"/>
    <property type="molecule type" value="Genomic_DNA"/>
</dbReference>
<keyword evidence="8" id="KW-1185">Reference proteome</keyword>
<keyword evidence="4" id="KW-0238">DNA-binding</keyword>
<keyword evidence="7" id="KW-0032">Aminotransferase</keyword>
<dbReference type="InterPro" id="IPR015424">
    <property type="entry name" value="PyrdxlP-dep_Trfase"/>
</dbReference>
<evidence type="ECO:0000256" key="2">
    <source>
        <dbReference type="ARBA" id="ARBA00022898"/>
    </source>
</evidence>
<dbReference type="Gene3D" id="1.10.10.10">
    <property type="entry name" value="Winged helix-like DNA-binding domain superfamily/Winged helix DNA-binding domain"/>
    <property type="match status" value="1"/>
</dbReference>
<dbReference type="InterPro" id="IPR015422">
    <property type="entry name" value="PyrdxlP-dep_Trfase_small"/>
</dbReference>
<sequence length="505" mass="54736">MELPPPAPSDAPLYRQLVDRIARLIQAGALHRGDRLPSVRDMAQQQGVSLATVLAAYRELEAQRLLEARPRSGYFVAAQLPPPARKRPMLSLAVPEITQPPAESQAVDVTSLVERVMGAASDPSIVSFGAACPGGDLFPTDRLRRAVVRATQRHQASLARYPFPPGVAPLRDAIALRALNLGCSLDPSQILVTNGCLESISLCLRAVTQPGDVVALESPTYFGLLQALESLHLRALEIPTHPRTGLSLPALELALDTQPVKALLTVPTLSNPLGATMPLAARRALVQLARARQLPIIEDVLYNELHERAEHRRALKSFDTTGQVMICGSFSKTIAPGLRLGWVEAGRWSAQVRRLKGALSGGHTELIEHAMTEALSQPGLEQALRQLRATIGHRIQQARRLVAASFPAGTKVTSPEGGFILWLEMPAALNAVELFEAALREGICIAPGPMFSTSQRYHHCVRLGLGRSWGPAEQQALQRVGELARRMLEQSRPPLGDSEPLRRAA</sequence>
<dbReference type="InterPro" id="IPR000524">
    <property type="entry name" value="Tscrpt_reg_HTH_GntR"/>
</dbReference>
<feature type="domain" description="HTH gntR-type" evidence="6">
    <location>
        <begin position="11"/>
        <end position="79"/>
    </location>
</feature>
<dbReference type="InterPro" id="IPR015421">
    <property type="entry name" value="PyrdxlP-dep_Trfase_major"/>
</dbReference>
<keyword evidence="3" id="KW-0805">Transcription regulation</keyword>
<dbReference type="PANTHER" id="PTHR46577">
    <property type="entry name" value="HTH-TYPE TRANSCRIPTIONAL REGULATORY PROTEIN GABR"/>
    <property type="match status" value="1"/>
</dbReference>
<comment type="caution">
    <text evidence="7">The sequence shown here is derived from an EMBL/GenBank/DDBJ whole genome shotgun (WGS) entry which is preliminary data.</text>
</comment>
<proteinExistence type="inferred from homology"/>
<dbReference type="RefSeq" id="WP_341426153.1">
    <property type="nucleotide sequence ID" value="NZ_JBBUTG010000006.1"/>
</dbReference>
<dbReference type="InterPro" id="IPR036390">
    <property type="entry name" value="WH_DNA-bd_sf"/>
</dbReference>
<evidence type="ECO:0000259" key="6">
    <source>
        <dbReference type="PROSITE" id="PS50949"/>
    </source>
</evidence>
<gene>
    <name evidence="7" type="ORF">AACH06_13165</name>
</gene>
<dbReference type="GO" id="GO:0008483">
    <property type="term" value="F:transaminase activity"/>
    <property type="evidence" value="ECO:0007669"/>
    <property type="project" value="UniProtKB-KW"/>
</dbReference>
<dbReference type="Pfam" id="PF00155">
    <property type="entry name" value="Aminotran_1_2"/>
    <property type="match status" value="1"/>
</dbReference>
<dbReference type="CDD" id="cd00609">
    <property type="entry name" value="AAT_like"/>
    <property type="match status" value="1"/>
</dbReference>
<dbReference type="PROSITE" id="PS50949">
    <property type="entry name" value="HTH_GNTR"/>
    <property type="match status" value="1"/>
</dbReference>
<dbReference type="Gene3D" id="3.40.640.10">
    <property type="entry name" value="Type I PLP-dependent aspartate aminotransferase-like (Major domain)"/>
    <property type="match status" value="1"/>
</dbReference>